<protein>
    <recommendedName>
        <fullName evidence="5">AIPR protein</fullName>
    </recommendedName>
</protein>
<organism evidence="3 4">
    <name type="scientific">Winogradskyella damuponensis</name>
    <dbReference type="NCBI Taxonomy" id="943939"/>
    <lineage>
        <taxon>Bacteria</taxon>
        <taxon>Pseudomonadati</taxon>
        <taxon>Bacteroidota</taxon>
        <taxon>Flavobacteriia</taxon>
        <taxon>Flavobacteriales</taxon>
        <taxon>Flavobacteriaceae</taxon>
        <taxon>Winogradskyella</taxon>
    </lineage>
</organism>
<keyword evidence="4" id="KW-1185">Reference proteome</keyword>
<comment type="caution">
    <text evidence="3">The sequence shown here is derived from an EMBL/GenBank/DDBJ whole genome shotgun (WGS) entry which is preliminary data.</text>
</comment>
<evidence type="ECO:0000313" key="4">
    <source>
        <dbReference type="Proteomes" id="UP001501682"/>
    </source>
</evidence>
<evidence type="ECO:0000259" key="1">
    <source>
        <dbReference type="Pfam" id="PF10592"/>
    </source>
</evidence>
<proteinExistence type="predicted"/>
<feature type="domain" description="Abortive infection phage resistance protein N-terminal" evidence="2">
    <location>
        <begin position="30"/>
        <end position="160"/>
    </location>
</feature>
<dbReference type="InterPro" id="IPR055101">
    <property type="entry name" value="AIPR_N"/>
</dbReference>
<dbReference type="Pfam" id="PF10592">
    <property type="entry name" value="AIPR"/>
    <property type="match status" value="1"/>
</dbReference>
<accession>A0ABP8CNZ2</accession>
<evidence type="ECO:0008006" key="5">
    <source>
        <dbReference type="Google" id="ProtNLM"/>
    </source>
</evidence>
<dbReference type="Proteomes" id="UP001501682">
    <property type="component" value="Unassembled WGS sequence"/>
</dbReference>
<sequence>MDTKEYFSYRKELLESSVYPDGGGYADSLFLDNILSDLLETKLIDSEDINNCFHSSILDGSKLKVDAYCINETGERLQLFLINEKATSIGAKEDDLILSTQAEYEEMFIKANNFIKKSIKRHLDLQDSDPAYFIVEQLKSSEFINQIEVIEIFLVSPTITVSKRENQIIGLKRLNFKDKELKTTYVLGRRREEKKILIRQTLIDLNFLYSVSLSKGNEYALEIDIEDIFGSKIEVLKAAETEDFESYLCVLPASGIASLYRKYSTRLLEKNVRSFLQFRGVNAGMRKTIRETPEKFIAYNNGLTITATNSEIESMGAKLYLKTLTDFQIVNGGQTTASIFFSNKDKLDISEINLMAKINIAKNLNDEDLNALISNISLYSNSQSKVSRVDLRSRDPKIDRIKQLSDTVLTPNGRKWFFEKSKGEFATRKRLTGGKIERDYPRKIRLSKTDIGKYHTAWGDQPWLVKKGGEKVFRTFMENLNGEGVRKGEIEIDRYFYEELIAKAILFRGMEDIHGVRSNAIGQLRSAVVPYSISVLYNMFGGTDKRDAKFNLEKLWKDQEIEEDLKVFLKSLMKKMYHLIDKYKFSTDVSENAKKKELWEAIKKSTDLKEFTKNSNALSITEKYTFSKPKAKKSKEVDFSQLNEIVGLYSKTKEYYTKLENALIMYNVNNEVQLQYSQRLFSLYVAELFTNKKLSEQGIKFFDDLFSNIRINANSIFDQINVESDLSIPSALNKIMTIYGNAISDNKNIVTVFQGHEQLARNKGFKYTSSITEIGKALLNGKSPEFKHVSLASKYFKS</sequence>
<evidence type="ECO:0000259" key="2">
    <source>
        <dbReference type="Pfam" id="PF22879"/>
    </source>
</evidence>
<gene>
    <name evidence="3" type="ORF">GCM10022292_08980</name>
</gene>
<reference evidence="4" key="1">
    <citation type="journal article" date="2019" name="Int. J. Syst. Evol. Microbiol.">
        <title>The Global Catalogue of Microorganisms (GCM) 10K type strain sequencing project: providing services to taxonomists for standard genome sequencing and annotation.</title>
        <authorList>
            <consortium name="The Broad Institute Genomics Platform"/>
            <consortium name="The Broad Institute Genome Sequencing Center for Infectious Disease"/>
            <person name="Wu L."/>
            <person name="Ma J."/>
        </authorList>
    </citation>
    <scope>NUCLEOTIDE SEQUENCE [LARGE SCALE GENOMIC DNA]</scope>
    <source>
        <strain evidence="4">JCM 17633</strain>
    </source>
</reference>
<evidence type="ECO:0000313" key="3">
    <source>
        <dbReference type="EMBL" id="GAA4241662.1"/>
    </source>
</evidence>
<feature type="domain" description="Abortive phage infection protein C-terminal" evidence="1">
    <location>
        <begin position="268"/>
        <end position="580"/>
    </location>
</feature>
<dbReference type="InterPro" id="IPR018891">
    <property type="entry name" value="AIPR_C"/>
</dbReference>
<dbReference type="EMBL" id="BAABCB010000007">
    <property type="protein sequence ID" value="GAA4241662.1"/>
    <property type="molecule type" value="Genomic_DNA"/>
</dbReference>
<dbReference type="RefSeq" id="WP_344712891.1">
    <property type="nucleotide sequence ID" value="NZ_BAABCB010000007.1"/>
</dbReference>
<dbReference type="Pfam" id="PF22879">
    <property type="entry name" value="AIPR_N"/>
    <property type="match status" value="1"/>
</dbReference>
<name>A0ABP8CNZ2_9FLAO</name>